<proteinExistence type="predicted"/>
<dbReference type="PANTHER" id="PTHR35869:SF1">
    <property type="entry name" value="OUTER-MEMBRANE LIPOPROTEIN CARRIER PROTEIN"/>
    <property type="match status" value="1"/>
</dbReference>
<evidence type="ECO:0000313" key="4">
    <source>
        <dbReference type="Proteomes" id="UP000663929"/>
    </source>
</evidence>
<protein>
    <submittedName>
        <fullName evidence="3">Outer membrane lipoprotein carrier protein LolA</fullName>
    </submittedName>
</protein>
<accession>A0A8A4TCB4</accession>
<dbReference type="InterPro" id="IPR004564">
    <property type="entry name" value="OM_lipoprot_carrier_LolA-like"/>
</dbReference>
<dbReference type="AlphaFoldDB" id="A0A8A4TCB4"/>
<dbReference type="Proteomes" id="UP000663929">
    <property type="component" value="Chromosome"/>
</dbReference>
<sequence length="228" mass="26123">MHALAFFLLLIAPATVLAGSKMDPELVSLIEKIDARNAAVQTMQAEFIQRREVSLLKEPIEMKGIFYMKKDTGIKFDFDPEQDMVLVITPEEMVSLSPKAKKATRIKIKKRRSSLSQYVLMENLSTILDYFQIIRTLNAEGEETRTLILKPTKRKVKKKVSEIRLWFDESYLINKIKVVSADGDIYFLELNQIEVNKELDGDHFTTAIPEGFELGDRMEFIFGPNTGL</sequence>
<dbReference type="KEGG" id="scor:J3U87_18445"/>
<keyword evidence="1 2" id="KW-0732">Signal</keyword>
<feature type="chain" id="PRO_5035292159" evidence="2">
    <location>
        <begin position="19"/>
        <end position="228"/>
    </location>
</feature>
<feature type="signal peptide" evidence="2">
    <location>
        <begin position="1"/>
        <end position="18"/>
    </location>
</feature>
<gene>
    <name evidence="3" type="ORF">J3U87_18445</name>
</gene>
<keyword evidence="3" id="KW-0449">Lipoprotein</keyword>
<reference evidence="3" key="1">
    <citation type="submission" date="2021-03" db="EMBL/GenBank/DDBJ databases">
        <title>Acanthopleuribacteraceae sp. M133.</title>
        <authorList>
            <person name="Wang G."/>
        </authorList>
    </citation>
    <scope>NUCLEOTIDE SEQUENCE</scope>
    <source>
        <strain evidence="3">M133</strain>
    </source>
</reference>
<evidence type="ECO:0000256" key="2">
    <source>
        <dbReference type="SAM" id="SignalP"/>
    </source>
</evidence>
<keyword evidence="4" id="KW-1185">Reference proteome</keyword>
<dbReference type="SUPFAM" id="SSF89392">
    <property type="entry name" value="Prokaryotic lipoproteins and lipoprotein localization factors"/>
    <property type="match status" value="1"/>
</dbReference>
<name>A0A8A4TCB4_SULCO</name>
<dbReference type="Pfam" id="PF03548">
    <property type="entry name" value="LolA"/>
    <property type="match status" value="1"/>
</dbReference>
<dbReference type="CDD" id="cd16325">
    <property type="entry name" value="LolA"/>
    <property type="match status" value="1"/>
</dbReference>
<evidence type="ECO:0000313" key="3">
    <source>
        <dbReference type="EMBL" id="QTD47576.1"/>
    </source>
</evidence>
<dbReference type="RefSeq" id="WP_237377245.1">
    <property type="nucleotide sequence ID" value="NZ_CP071793.1"/>
</dbReference>
<dbReference type="Gene3D" id="2.50.20.10">
    <property type="entry name" value="Lipoprotein localisation LolA/LolB/LppX"/>
    <property type="match status" value="1"/>
</dbReference>
<dbReference type="InterPro" id="IPR029046">
    <property type="entry name" value="LolA/LolB/LppX"/>
</dbReference>
<organism evidence="3 4">
    <name type="scientific">Sulfidibacter corallicola</name>
    <dbReference type="NCBI Taxonomy" id="2818388"/>
    <lineage>
        <taxon>Bacteria</taxon>
        <taxon>Pseudomonadati</taxon>
        <taxon>Acidobacteriota</taxon>
        <taxon>Holophagae</taxon>
        <taxon>Acanthopleuribacterales</taxon>
        <taxon>Acanthopleuribacteraceae</taxon>
        <taxon>Sulfidibacter</taxon>
    </lineage>
</organism>
<evidence type="ECO:0000256" key="1">
    <source>
        <dbReference type="ARBA" id="ARBA00022729"/>
    </source>
</evidence>
<dbReference type="PANTHER" id="PTHR35869">
    <property type="entry name" value="OUTER-MEMBRANE LIPOPROTEIN CARRIER PROTEIN"/>
    <property type="match status" value="1"/>
</dbReference>
<dbReference type="EMBL" id="CP071793">
    <property type="protein sequence ID" value="QTD47576.1"/>
    <property type="molecule type" value="Genomic_DNA"/>
</dbReference>